<evidence type="ECO:0000256" key="1">
    <source>
        <dbReference type="SAM" id="Phobius"/>
    </source>
</evidence>
<evidence type="ECO:0000313" key="2">
    <source>
        <dbReference type="EnsemblMetazoa" id="Aqu2.1.11048_001"/>
    </source>
</evidence>
<dbReference type="EnsemblMetazoa" id="Aqu2.1.11048_001">
    <property type="protein sequence ID" value="Aqu2.1.11048_001"/>
    <property type="gene ID" value="Aqu2.1.11048"/>
</dbReference>
<sequence>HIAHKLKWCQTPNQRSVCSWILSSICSFSLLLFKTTFVVLDLSTKE</sequence>
<keyword evidence="1" id="KW-0472">Membrane</keyword>
<keyword evidence="1" id="KW-0812">Transmembrane</keyword>
<proteinExistence type="predicted"/>
<keyword evidence="1" id="KW-1133">Transmembrane helix</keyword>
<name>A0A1X7T9F2_AMPQE</name>
<reference evidence="2" key="1">
    <citation type="submission" date="2017-05" db="UniProtKB">
        <authorList>
            <consortium name="EnsemblMetazoa"/>
        </authorList>
    </citation>
    <scope>IDENTIFICATION</scope>
</reference>
<organism evidence="2">
    <name type="scientific">Amphimedon queenslandica</name>
    <name type="common">Sponge</name>
    <dbReference type="NCBI Taxonomy" id="400682"/>
    <lineage>
        <taxon>Eukaryota</taxon>
        <taxon>Metazoa</taxon>
        <taxon>Porifera</taxon>
        <taxon>Demospongiae</taxon>
        <taxon>Heteroscleromorpha</taxon>
        <taxon>Haplosclerida</taxon>
        <taxon>Niphatidae</taxon>
        <taxon>Amphimedon</taxon>
    </lineage>
</organism>
<feature type="transmembrane region" description="Helical" evidence="1">
    <location>
        <begin position="20"/>
        <end position="40"/>
    </location>
</feature>
<protein>
    <submittedName>
        <fullName evidence="2">Uncharacterized protein</fullName>
    </submittedName>
</protein>
<accession>A0A1X7T9F2</accession>
<dbReference type="AlphaFoldDB" id="A0A1X7T9F2"/>
<dbReference type="InParanoid" id="A0A1X7T9F2"/>